<reference evidence="1" key="2">
    <citation type="journal article" date="2023" name="Science">
        <title>Genomic signatures of disease resistance in endangered staghorn corals.</title>
        <authorList>
            <person name="Vollmer S.V."/>
            <person name="Selwyn J.D."/>
            <person name="Despard B.A."/>
            <person name="Roesel C.L."/>
        </authorList>
    </citation>
    <scope>NUCLEOTIDE SEQUENCE</scope>
    <source>
        <strain evidence="1">K2</strain>
    </source>
</reference>
<evidence type="ECO:0000313" key="2">
    <source>
        <dbReference type="Proteomes" id="UP001249851"/>
    </source>
</evidence>
<comment type="caution">
    <text evidence="1">The sequence shown here is derived from an EMBL/GenBank/DDBJ whole genome shotgun (WGS) entry which is preliminary data.</text>
</comment>
<dbReference type="AlphaFoldDB" id="A0AAD9UXA9"/>
<proteinExistence type="predicted"/>
<protein>
    <submittedName>
        <fullName evidence="1">Uncharacterized protein</fullName>
    </submittedName>
</protein>
<accession>A0AAD9UXA9</accession>
<gene>
    <name evidence="1" type="ORF">P5673_025614</name>
</gene>
<evidence type="ECO:0000313" key="1">
    <source>
        <dbReference type="EMBL" id="KAK2553157.1"/>
    </source>
</evidence>
<keyword evidence="2" id="KW-1185">Reference proteome</keyword>
<name>A0AAD9UXA9_ACRCE</name>
<sequence>MSCLGQMPANLQEKSLKLVQRIVHSETIKGLNTKKNKRKSYTGVTDIVFFASWRKILLVEARKTGWNCATIRLHVTAGIDGHRHQHHEETV</sequence>
<reference evidence="1" key="1">
    <citation type="journal article" date="2023" name="G3 (Bethesda)">
        <title>Whole genome assembly and annotation of the endangered Caribbean coral Acropora cervicornis.</title>
        <authorList>
            <person name="Selwyn J.D."/>
            <person name="Vollmer S.V."/>
        </authorList>
    </citation>
    <scope>NUCLEOTIDE SEQUENCE</scope>
    <source>
        <strain evidence="1">K2</strain>
    </source>
</reference>
<dbReference type="Proteomes" id="UP001249851">
    <property type="component" value="Unassembled WGS sequence"/>
</dbReference>
<dbReference type="EMBL" id="JARQWQ010000080">
    <property type="protein sequence ID" value="KAK2553157.1"/>
    <property type="molecule type" value="Genomic_DNA"/>
</dbReference>
<organism evidence="1 2">
    <name type="scientific">Acropora cervicornis</name>
    <name type="common">Staghorn coral</name>
    <dbReference type="NCBI Taxonomy" id="6130"/>
    <lineage>
        <taxon>Eukaryota</taxon>
        <taxon>Metazoa</taxon>
        <taxon>Cnidaria</taxon>
        <taxon>Anthozoa</taxon>
        <taxon>Hexacorallia</taxon>
        <taxon>Scleractinia</taxon>
        <taxon>Astrocoeniina</taxon>
        <taxon>Acroporidae</taxon>
        <taxon>Acropora</taxon>
    </lineage>
</organism>